<keyword evidence="2" id="KW-0560">Oxidoreductase</keyword>
<dbReference type="Proteomes" id="UP000048984">
    <property type="component" value="Unassembled WGS sequence"/>
</dbReference>
<dbReference type="PRINTS" id="PR00080">
    <property type="entry name" value="SDRFAMILY"/>
</dbReference>
<dbReference type="AlphaFoldDB" id="A0A0P6W2P1"/>
<evidence type="ECO:0000313" key="3">
    <source>
        <dbReference type="EMBL" id="KPL53404.1"/>
    </source>
</evidence>
<dbReference type="InterPro" id="IPR036291">
    <property type="entry name" value="NAD(P)-bd_dom_sf"/>
</dbReference>
<proteinExistence type="inferred from homology"/>
<evidence type="ECO:0000313" key="4">
    <source>
        <dbReference type="Proteomes" id="UP000048984"/>
    </source>
</evidence>
<dbReference type="SUPFAM" id="SSF51735">
    <property type="entry name" value="NAD(P)-binding Rossmann-fold domains"/>
    <property type="match status" value="1"/>
</dbReference>
<evidence type="ECO:0000256" key="1">
    <source>
        <dbReference type="ARBA" id="ARBA00006484"/>
    </source>
</evidence>
<dbReference type="CDD" id="cd05233">
    <property type="entry name" value="SDR_c"/>
    <property type="match status" value="1"/>
</dbReference>
<reference evidence="3 4" key="2">
    <citation type="submission" date="2015-10" db="EMBL/GenBank/DDBJ databases">
        <title>Draft Genome Sequence of Prosthecomicrobium hirschii ATCC 27832.</title>
        <authorList>
            <person name="Daniel J."/>
            <person name="Givan S.A."/>
            <person name="Brun Y.V."/>
            <person name="Brown P.J."/>
        </authorList>
    </citation>
    <scope>NUCLEOTIDE SEQUENCE [LARGE SCALE GENOMIC DNA]</scope>
    <source>
        <strain evidence="3 4">16</strain>
    </source>
</reference>
<reference evidence="3 4" key="1">
    <citation type="submission" date="2015-09" db="EMBL/GenBank/DDBJ databases">
        <authorList>
            <person name="Jackson K.R."/>
            <person name="Lunt B.L."/>
            <person name="Fisher J.N.B."/>
            <person name="Gardner A.V."/>
            <person name="Bailey M.E."/>
            <person name="Deus L.M."/>
            <person name="Earl A.S."/>
            <person name="Gibby P.D."/>
            <person name="Hartmann K.A."/>
            <person name="Liu J.E."/>
            <person name="Manci A.M."/>
            <person name="Nielsen D.A."/>
            <person name="Solomon M.B."/>
            <person name="Breakwell D.P."/>
            <person name="Burnett S.H."/>
            <person name="Grose J.H."/>
        </authorList>
    </citation>
    <scope>NUCLEOTIDE SEQUENCE [LARGE SCALE GENOMIC DNA]</scope>
    <source>
        <strain evidence="3 4">16</strain>
    </source>
</reference>
<dbReference type="Pfam" id="PF13561">
    <property type="entry name" value="adh_short_C2"/>
    <property type="match status" value="1"/>
</dbReference>
<dbReference type="STRING" id="665126.ABB55_15245"/>
<dbReference type="PANTHER" id="PTHR24321">
    <property type="entry name" value="DEHYDROGENASES, SHORT CHAIN"/>
    <property type="match status" value="1"/>
</dbReference>
<comment type="similarity">
    <text evidence="1">Belongs to the short-chain dehydrogenases/reductases (SDR) family.</text>
</comment>
<dbReference type="FunFam" id="3.40.50.720:FF:000084">
    <property type="entry name" value="Short-chain dehydrogenase reductase"/>
    <property type="match status" value="1"/>
</dbReference>
<dbReference type="GO" id="GO:0016491">
    <property type="term" value="F:oxidoreductase activity"/>
    <property type="evidence" value="ECO:0007669"/>
    <property type="project" value="UniProtKB-KW"/>
</dbReference>
<name>A0A0P6W2P1_9HYPH</name>
<dbReference type="InterPro" id="IPR002347">
    <property type="entry name" value="SDR_fam"/>
</dbReference>
<organism evidence="3 4">
    <name type="scientific">Prosthecodimorpha hirschii</name>
    <dbReference type="NCBI Taxonomy" id="665126"/>
    <lineage>
        <taxon>Bacteria</taxon>
        <taxon>Pseudomonadati</taxon>
        <taxon>Pseudomonadota</taxon>
        <taxon>Alphaproteobacteria</taxon>
        <taxon>Hyphomicrobiales</taxon>
        <taxon>Ancalomicrobiaceae</taxon>
        <taxon>Prosthecodimorpha</taxon>
    </lineage>
</organism>
<evidence type="ECO:0000256" key="2">
    <source>
        <dbReference type="ARBA" id="ARBA00023002"/>
    </source>
</evidence>
<dbReference type="InterPro" id="IPR020904">
    <property type="entry name" value="Sc_DH/Rdtase_CS"/>
</dbReference>
<dbReference type="Gene3D" id="3.40.50.720">
    <property type="entry name" value="NAD(P)-binding Rossmann-like Domain"/>
    <property type="match status" value="1"/>
</dbReference>
<sequence>MSRQMSEIAFVTGAAQGIGLATVARLARDGFRVVAMDRAADRLEEAVASLAGPGLAGPGLDIVARPVDICDRAGVAAVLAAEARVDVMVTVAGIYQDAAFLDLDEASFRRMLDVNVVGTFIPAQEAARRMNPGGRIVTISSRGALGGTRFAHYVASKAAVIGLTRAMAMELRPAGIAVNSVAPGFTDTPMTRSAPAEMFAAWEALEPSGKAASPDEIAHAIAFLASPATRFVTGQTLFVDGGKSLGGLSI</sequence>
<keyword evidence="4" id="KW-1185">Reference proteome</keyword>
<comment type="caution">
    <text evidence="3">The sequence shown here is derived from an EMBL/GenBank/DDBJ whole genome shotgun (WGS) entry which is preliminary data.</text>
</comment>
<dbReference type="EMBL" id="LJYW01000001">
    <property type="protein sequence ID" value="KPL53404.1"/>
    <property type="molecule type" value="Genomic_DNA"/>
</dbReference>
<dbReference type="PRINTS" id="PR00081">
    <property type="entry name" value="GDHRDH"/>
</dbReference>
<accession>A0A0P6W2P1</accession>
<evidence type="ECO:0008006" key="5">
    <source>
        <dbReference type="Google" id="ProtNLM"/>
    </source>
</evidence>
<dbReference type="PROSITE" id="PS00061">
    <property type="entry name" value="ADH_SHORT"/>
    <property type="match status" value="1"/>
</dbReference>
<dbReference type="PANTHER" id="PTHR24321:SF8">
    <property type="entry name" value="ESTRADIOL 17-BETA-DEHYDROGENASE 8-RELATED"/>
    <property type="match status" value="1"/>
</dbReference>
<protein>
    <recommendedName>
        <fullName evidence="5">Short-chain dehydrogenase</fullName>
    </recommendedName>
</protein>
<gene>
    <name evidence="3" type="ORF">ABB55_15245</name>
</gene>